<dbReference type="KEGG" id="ptl:AOT13_05750"/>
<dbReference type="Proteomes" id="UP000093052">
    <property type="component" value="Chromosome"/>
</dbReference>
<keyword evidence="2" id="KW-1185">Reference proteome</keyword>
<evidence type="ECO:0000313" key="2">
    <source>
        <dbReference type="Proteomes" id="UP000093052"/>
    </source>
</evidence>
<accession>A0AAN1D666</accession>
<evidence type="ECO:0000313" key="1">
    <source>
        <dbReference type="EMBL" id="ANZ29640.1"/>
    </source>
</evidence>
<name>A0AAN1D666_PARTM</name>
<gene>
    <name evidence="1" type="ORF">BCV53_05760</name>
</gene>
<dbReference type="AlphaFoldDB" id="A0AAN1D666"/>
<organism evidence="1 2">
    <name type="scientific">Parageobacillus thermoglucosidasius</name>
    <name type="common">Geobacillus thermoglucosidasius</name>
    <dbReference type="NCBI Taxonomy" id="1426"/>
    <lineage>
        <taxon>Bacteria</taxon>
        <taxon>Bacillati</taxon>
        <taxon>Bacillota</taxon>
        <taxon>Bacilli</taxon>
        <taxon>Bacillales</taxon>
        <taxon>Anoxybacillaceae</taxon>
        <taxon>Parageobacillus</taxon>
    </lineage>
</organism>
<protein>
    <submittedName>
        <fullName evidence="1">Uncharacterized protein</fullName>
    </submittedName>
</protein>
<dbReference type="EMBL" id="CP016622">
    <property type="protein sequence ID" value="ANZ29640.1"/>
    <property type="molecule type" value="Genomic_DNA"/>
</dbReference>
<proteinExistence type="predicted"/>
<sequence length="122" mass="14621">MAGQDRKRAVINLCNEYVEWTFIKFVLLNDRKVLQSFPMLPLCPRDCHLRCNRFMPMLFNGWKRKILILVYWSNWIVRKSRCKAYFIIGAANEVTDIRGEPIYPSDIYGEWRNKNPLNTEMM</sequence>
<reference evidence="2" key="1">
    <citation type="journal article" date="2016" name="Genome Announc.">
        <title>Complete Genome Sequence of Geobacillus thermoglucosidasius NCIMB 11955, the Progenitor of a Bioethanol Production Strain.</title>
        <authorList>
            <person name="Sheng L."/>
            <person name="Zhang Y."/>
            <person name="Minton N.P."/>
        </authorList>
    </citation>
    <scope>NUCLEOTIDE SEQUENCE [LARGE SCALE GENOMIC DNA]</scope>
    <source>
        <strain evidence="2">NCIMB 11955</strain>
    </source>
</reference>